<dbReference type="InterPro" id="IPR052338">
    <property type="entry name" value="Transposase_5"/>
</dbReference>
<dbReference type="InterPro" id="IPR002492">
    <property type="entry name" value="Transposase_Tc1-like"/>
</dbReference>
<dbReference type="AlphaFoldDB" id="A0A8X6RLY5"/>
<dbReference type="GO" id="GO:0003677">
    <property type="term" value="F:DNA binding"/>
    <property type="evidence" value="ECO:0007669"/>
    <property type="project" value="InterPro"/>
</dbReference>
<dbReference type="PANTHER" id="PTHR23022">
    <property type="entry name" value="TRANSPOSABLE ELEMENT-RELATED"/>
    <property type="match status" value="1"/>
</dbReference>
<dbReference type="InterPro" id="IPR036397">
    <property type="entry name" value="RNaseH_sf"/>
</dbReference>
<dbReference type="PANTHER" id="PTHR23022:SF135">
    <property type="entry name" value="SI:DKEY-77F5.3"/>
    <property type="match status" value="1"/>
</dbReference>
<dbReference type="InterPro" id="IPR038717">
    <property type="entry name" value="Tc1-like_DDE_dom"/>
</dbReference>
<comment type="subcellular location">
    <subcellularLocation>
        <location evidence="1">Nucleus</location>
    </subcellularLocation>
</comment>
<dbReference type="Pfam" id="PF13358">
    <property type="entry name" value="DDE_3"/>
    <property type="match status" value="1"/>
</dbReference>
<feature type="domain" description="Transposase Tc1-like" evidence="2">
    <location>
        <begin position="145"/>
        <end position="217"/>
    </location>
</feature>
<dbReference type="GO" id="GO:0006313">
    <property type="term" value="P:DNA transposition"/>
    <property type="evidence" value="ECO:0007669"/>
    <property type="project" value="InterPro"/>
</dbReference>
<keyword evidence="5" id="KW-1185">Reference proteome</keyword>
<dbReference type="Pfam" id="PF01498">
    <property type="entry name" value="HTH_Tnp_Tc3_2"/>
    <property type="match status" value="1"/>
</dbReference>
<dbReference type="Gene3D" id="3.30.420.10">
    <property type="entry name" value="Ribonuclease H-like superfamily/Ribonuclease H"/>
    <property type="match status" value="1"/>
</dbReference>
<dbReference type="EMBL" id="BMAU01021135">
    <property type="protein sequence ID" value="GFX91692.1"/>
    <property type="molecule type" value="Genomic_DNA"/>
</dbReference>
<sequence>MFPENQLHLLAQSECCDRFRDLQRNFYPYEYFAHPSELLLSYFLKPLRRRTGLLTIFQERSLCLSGLSHRTDLEPFPITYRISLLQEAWRIVGRLEGSQTLTEVAQPIGVSQSLISRIRNPFLETGSAGRRPGVGRRRATTPNEDRYLVLTARRHRNMNATLLQQHLHSATGTTVSTQTVRNRLHSVGLYARRPMVCVRLISRHRRNRREWATEHMNWRRNEWSNVLFSDESRFSVHPDNRRIFIWRDRGSRNNPAFVHERVRFGGGGVLVYGGISIDGRTDLYIIRGGPLTARRYRDEILIPIVVPYAVAIGDDFILMDDNCRPHRANLVEDFLFKEGIVRMEWPACSPDMNPIEHVWDALGRRVAGRQPPPQTLQELERALLEEWDRIPHLVINSLIDSMPQRCSTLVAVRGNHTPY</sequence>
<feature type="domain" description="Tc1-like transposase DDE" evidence="3">
    <location>
        <begin position="226"/>
        <end position="369"/>
    </location>
</feature>
<organism evidence="4 5">
    <name type="scientific">Trichonephila clavipes</name>
    <name type="common">Golden silk orbweaver</name>
    <name type="synonym">Nephila clavipes</name>
    <dbReference type="NCBI Taxonomy" id="2585209"/>
    <lineage>
        <taxon>Eukaryota</taxon>
        <taxon>Metazoa</taxon>
        <taxon>Ecdysozoa</taxon>
        <taxon>Arthropoda</taxon>
        <taxon>Chelicerata</taxon>
        <taxon>Arachnida</taxon>
        <taxon>Araneae</taxon>
        <taxon>Araneomorphae</taxon>
        <taxon>Entelegynae</taxon>
        <taxon>Araneoidea</taxon>
        <taxon>Nephilidae</taxon>
        <taxon>Trichonephila</taxon>
    </lineage>
</organism>
<protein>
    <submittedName>
        <fullName evidence="4">Transposable element Tcb2 transposase</fullName>
    </submittedName>
</protein>
<evidence type="ECO:0000313" key="4">
    <source>
        <dbReference type="EMBL" id="GFX91692.1"/>
    </source>
</evidence>
<accession>A0A8X6RLY5</accession>
<evidence type="ECO:0000256" key="1">
    <source>
        <dbReference type="ARBA" id="ARBA00004123"/>
    </source>
</evidence>
<reference evidence="4" key="1">
    <citation type="submission" date="2020-08" db="EMBL/GenBank/DDBJ databases">
        <title>Multicomponent nature underlies the extraordinary mechanical properties of spider dragline silk.</title>
        <authorList>
            <person name="Kono N."/>
            <person name="Nakamura H."/>
            <person name="Mori M."/>
            <person name="Yoshida Y."/>
            <person name="Ohtoshi R."/>
            <person name="Malay A.D."/>
            <person name="Moran D.A.P."/>
            <person name="Tomita M."/>
            <person name="Numata K."/>
            <person name="Arakawa K."/>
        </authorList>
    </citation>
    <scope>NUCLEOTIDE SEQUENCE</scope>
</reference>
<evidence type="ECO:0000259" key="2">
    <source>
        <dbReference type="Pfam" id="PF01498"/>
    </source>
</evidence>
<evidence type="ECO:0000313" key="5">
    <source>
        <dbReference type="Proteomes" id="UP000887159"/>
    </source>
</evidence>
<dbReference type="Proteomes" id="UP000887159">
    <property type="component" value="Unassembled WGS sequence"/>
</dbReference>
<dbReference type="SUPFAM" id="SSF46689">
    <property type="entry name" value="Homeodomain-like"/>
    <property type="match status" value="1"/>
</dbReference>
<proteinExistence type="predicted"/>
<dbReference type="GO" id="GO:0005634">
    <property type="term" value="C:nucleus"/>
    <property type="evidence" value="ECO:0007669"/>
    <property type="project" value="UniProtKB-SubCell"/>
</dbReference>
<comment type="caution">
    <text evidence="4">The sequence shown here is derived from an EMBL/GenBank/DDBJ whole genome shotgun (WGS) entry which is preliminary data.</text>
</comment>
<name>A0A8X6RLY5_TRICX</name>
<dbReference type="InterPro" id="IPR009057">
    <property type="entry name" value="Homeodomain-like_sf"/>
</dbReference>
<evidence type="ECO:0000259" key="3">
    <source>
        <dbReference type="Pfam" id="PF13358"/>
    </source>
</evidence>
<dbReference type="GO" id="GO:0015074">
    <property type="term" value="P:DNA integration"/>
    <property type="evidence" value="ECO:0007669"/>
    <property type="project" value="InterPro"/>
</dbReference>
<gene>
    <name evidence="4" type="ORF">TNCV_3682781</name>
</gene>